<keyword evidence="3" id="KW-1185">Reference proteome</keyword>
<gene>
    <name evidence="2" type="ORF">CDV31_003481</name>
</gene>
<dbReference type="EMBL" id="NIZV01000030">
    <property type="protein sequence ID" value="RSM17711.1"/>
    <property type="molecule type" value="Genomic_DNA"/>
</dbReference>
<dbReference type="PANTHER" id="PTHR38166:SF1">
    <property type="entry name" value="C2H2-TYPE DOMAIN-CONTAINING PROTEIN"/>
    <property type="match status" value="1"/>
</dbReference>
<dbReference type="AlphaFoldDB" id="A0A428UTU2"/>
<accession>A0A428UTU2</accession>
<comment type="caution">
    <text evidence="2">The sequence shown here is derived from an EMBL/GenBank/DDBJ whole genome shotgun (WGS) entry which is preliminary data.</text>
</comment>
<evidence type="ECO:0000313" key="3">
    <source>
        <dbReference type="Proteomes" id="UP000288429"/>
    </source>
</evidence>
<evidence type="ECO:0000313" key="2">
    <source>
        <dbReference type="EMBL" id="RSM17711.1"/>
    </source>
</evidence>
<protein>
    <recommendedName>
        <fullName evidence="4">C2H2-type domain-containing protein</fullName>
    </recommendedName>
</protein>
<sequence>MSLPELDSAAFIDSDIDWLSLFPADTLPPAQNPPCESASTSSQGAKRRRNSFEEGQSLVEPVSGRKRQRVELNLSCPYRRRHPQIFNVRDFPTCAQKSFSSITLVKRHVMSAHQADKFGFQCETCSVWFRTKKALHSHTDNETCSSTLPIADEYDKGITEDMENKLRDRRSETKVLNWDDLWRTIFPGSQDIISPDFVPVREHGEGRE</sequence>
<evidence type="ECO:0008006" key="4">
    <source>
        <dbReference type="Google" id="ProtNLM"/>
    </source>
</evidence>
<feature type="region of interest" description="Disordered" evidence="1">
    <location>
        <begin position="30"/>
        <end position="64"/>
    </location>
</feature>
<reference evidence="2 3" key="1">
    <citation type="submission" date="2017-06" db="EMBL/GenBank/DDBJ databases">
        <title>Cmopartive genomic analysis of Ambrosia Fusariam Clade fungi.</title>
        <authorList>
            <person name="Stajich J.E."/>
            <person name="Carrillo J."/>
            <person name="Kijimoto T."/>
            <person name="Eskalen A."/>
            <person name="O'Donnell K."/>
            <person name="Kasson M."/>
        </authorList>
    </citation>
    <scope>NUCLEOTIDE SEQUENCE [LARGE SCALE GENOMIC DNA]</scope>
    <source>
        <strain evidence="2 3">NRRL 20438</strain>
    </source>
</reference>
<name>A0A428UTU2_9HYPO</name>
<organism evidence="2 3">
    <name type="scientific">Fusarium ambrosium</name>
    <dbReference type="NCBI Taxonomy" id="131363"/>
    <lineage>
        <taxon>Eukaryota</taxon>
        <taxon>Fungi</taxon>
        <taxon>Dikarya</taxon>
        <taxon>Ascomycota</taxon>
        <taxon>Pezizomycotina</taxon>
        <taxon>Sordariomycetes</taxon>
        <taxon>Hypocreomycetidae</taxon>
        <taxon>Hypocreales</taxon>
        <taxon>Nectriaceae</taxon>
        <taxon>Fusarium</taxon>
        <taxon>Fusarium solani species complex</taxon>
    </lineage>
</organism>
<dbReference type="Gene3D" id="3.30.160.60">
    <property type="entry name" value="Classic Zinc Finger"/>
    <property type="match status" value="1"/>
</dbReference>
<evidence type="ECO:0000256" key="1">
    <source>
        <dbReference type="SAM" id="MobiDB-lite"/>
    </source>
</evidence>
<dbReference type="PANTHER" id="PTHR38166">
    <property type="entry name" value="C2H2-TYPE DOMAIN-CONTAINING PROTEIN-RELATED"/>
    <property type="match status" value="1"/>
</dbReference>
<proteinExistence type="predicted"/>
<dbReference type="Proteomes" id="UP000288429">
    <property type="component" value="Unassembled WGS sequence"/>
</dbReference>